<dbReference type="Proteomes" id="UP000577707">
    <property type="component" value="Unassembled WGS sequence"/>
</dbReference>
<evidence type="ECO:0000313" key="2">
    <source>
        <dbReference type="EMBL" id="MBB3089571.1"/>
    </source>
</evidence>
<reference evidence="2 3" key="1">
    <citation type="submission" date="2020-08" db="EMBL/GenBank/DDBJ databases">
        <title>Genomic Encyclopedia of Type Strains, Phase III (KMG-III): the genomes of soil and plant-associated and newly described type strains.</title>
        <authorList>
            <person name="Whitman W."/>
        </authorList>
    </citation>
    <scope>NUCLEOTIDE SEQUENCE [LARGE SCALE GENOMIC DNA]</scope>
    <source>
        <strain evidence="2 3">CECT 3302</strain>
    </source>
</reference>
<evidence type="ECO:0000313" key="3">
    <source>
        <dbReference type="Proteomes" id="UP000577707"/>
    </source>
</evidence>
<comment type="caution">
    <text evidence="2">The sequence shown here is derived from an EMBL/GenBank/DDBJ whole genome shotgun (WGS) entry which is preliminary data.</text>
</comment>
<keyword evidence="3" id="KW-1185">Reference proteome</keyword>
<sequence length="127" mass="13454">MRSTGGASRRDVPLPFDVVPGALPTPARRAPAPAPQDETLVHRLVGAHLTSRGLPPGSDLVINPRRPKRGEVAVVRSGGRIRVGIFDLERGRTVLRSDRGTRWLPPDAVYVGVAALASPTLDGMPTG</sequence>
<feature type="compositionally biased region" description="Low complexity" evidence="1">
    <location>
        <begin position="22"/>
        <end position="31"/>
    </location>
</feature>
<proteinExistence type="predicted"/>
<protein>
    <submittedName>
        <fullName evidence="2">Uncharacterized protein</fullName>
    </submittedName>
</protein>
<organism evidence="2 3">
    <name type="scientific">Nocardioides albus</name>
    <dbReference type="NCBI Taxonomy" id="1841"/>
    <lineage>
        <taxon>Bacteria</taxon>
        <taxon>Bacillati</taxon>
        <taxon>Actinomycetota</taxon>
        <taxon>Actinomycetes</taxon>
        <taxon>Propionibacteriales</taxon>
        <taxon>Nocardioidaceae</taxon>
        <taxon>Nocardioides</taxon>
    </lineage>
</organism>
<dbReference type="RefSeq" id="WP_160022623.1">
    <property type="nucleotide sequence ID" value="NZ_BMQT01000007.1"/>
</dbReference>
<dbReference type="EMBL" id="JACHXG010000005">
    <property type="protein sequence ID" value="MBB3089571.1"/>
    <property type="molecule type" value="Genomic_DNA"/>
</dbReference>
<name>A0A7W5A4V6_9ACTN</name>
<evidence type="ECO:0000256" key="1">
    <source>
        <dbReference type="SAM" id="MobiDB-lite"/>
    </source>
</evidence>
<accession>A0A7W5A4V6</accession>
<dbReference type="AlphaFoldDB" id="A0A7W5A4V6"/>
<gene>
    <name evidence="2" type="ORF">FHS12_002520</name>
</gene>
<feature type="region of interest" description="Disordered" evidence="1">
    <location>
        <begin position="1"/>
        <end position="35"/>
    </location>
</feature>